<comment type="caution">
    <text evidence="1">The sequence shown here is derived from an EMBL/GenBank/DDBJ whole genome shotgun (WGS) entry which is preliminary data.</text>
</comment>
<dbReference type="AlphaFoldDB" id="A0A150LSK5"/>
<dbReference type="STRING" id="301148.B4135_2729"/>
<name>A0A150LSK5_9BACI</name>
<dbReference type="EMBL" id="LQYT01000072">
    <property type="protein sequence ID" value="KYD15161.1"/>
    <property type="molecule type" value="Genomic_DNA"/>
</dbReference>
<sequence>MKDFRIPLKKSRRLFIIAITSFFVYLSSSVLSNLTKNTNNPKYQKTNEKK</sequence>
<reference evidence="1 2" key="1">
    <citation type="submission" date="2016-01" db="EMBL/GenBank/DDBJ databases">
        <title>Draft Genome Sequences of Seven Thermophilic Sporeformers Isolated from Foods.</title>
        <authorList>
            <person name="Berendsen E.M."/>
            <person name="Wells-Bennik M.H."/>
            <person name="Krawcyk A.O."/>
            <person name="De Jong A."/>
            <person name="Holsappel S."/>
            <person name="Eijlander R.T."/>
            <person name="Kuipers O.P."/>
        </authorList>
    </citation>
    <scope>NUCLEOTIDE SEQUENCE [LARGE SCALE GENOMIC DNA]</scope>
    <source>
        <strain evidence="1 2">B4135</strain>
    </source>
</reference>
<accession>A0A150LSK5</accession>
<dbReference type="Proteomes" id="UP000075683">
    <property type="component" value="Unassembled WGS sequence"/>
</dbReference>
<proteinExistence type="predicted"/>
<evidence type="ECO:0000313" key="1">
    <source>
        <dbReference type="EMBL" id="KYD15161.1"/>
    </source>
</evidence>
<protein>
    <submittedName>
        <fullName evidence="1">Uncharacterized protein</fullName>
    </submittedName>
</protein>
<evidence type="ECO:0000313" key="2">
    <source>
        <dbReference type="Proteomes" id="UP000075683"/>
    </source>
</evidence>
<gene>
    <name evidence="1" type="ORF">B4135_2729</name>
</gene>
<organism evidence="1 2">
    <name type="scientific">Caldibacillus debilis</name>
    <dbReference type="NCBI Taxonomy" id="301148"/>
    <lineage>
        <taxon>Bacteria</taxon>
        <taxon>Bacillati</taxon>
        <taxon>Bacillota</taxon>
        <taxon>Bacilli</taxon>
        <taxon>Bacillales</taxon>
        <taxon>Bacillaceae</taxon>
        <taxon>Caldibacillus</taxon>
    </lineage>
</organism>